<evidence type="ECO:0000313" key="5">
    <source>
        <dbReference type="EMBL" id="PSS27476.1"/>
    </source>
</evidence>
<dbReference type="InterPro" id="IPR000537">
    <property type="entry name" value="UbiA_prenyltransferase"/>
</dbReference>
<sequence>MSFILWPLKALVEEFKISWAFNHRDLTATVVPFSLFTIASSLESQSSPASILSNVAKSATLAYMLLYTFTISNQINGIEEDRLNKPDRPIVSGRISLQAAYTRYVLLSIASLIYSRFMGVEEGAVMFMAFGAMHNFTELASFGPTKDLLTTAVLTSGLYSAWELRGGTTRRGLEWIIYLAFNLLFSISIQDLRDVIGDAATGRHTTPLMLGKPYVSEEQPSICIEGICIFDCDDGPFPGNSGSYATNHCRRQEDVSPLHAQILCEASLFFIRSISMISD</sequence>
<evidence type="ECO:0000256" key="4">
    <source>
        <dbReference type="ARBA" id="ARBA00023136"/>
    </source>
</evidence>
<dbReference type="RefSeq" id="XP_024725001.1">
    <property type="nucleotide sequence ID" value="XM_024864983.1"/>
</dbReference>
<dbReference type="GO" id="GO:0016765">
    <property type="term" value="F:transferase activity, transferring alkyl or aryl (other than methyl) groups"/>
    <property type="evidence" value="ECO:0007669"/>
    <property type="project" value="InterPro"/>
</dbReference>
<dbReference type="InterPro" id="IPR050475">
    <property type="entry name" value="Prenyltransferase_related"/>
</dbReference>
<dbReference type="CDD" id="cd13965">
    <property type="entry name" value="PT_UbiA_3"/>
    <property type="match status" value="1"/>
</dbReference>
<dbReference type="GeneID" id="36573064"/>
<proteinExistence type="predicted"/>
<dbReference type="PANTHER" id="PTHR42723:SF1">
    <property type="entry name" value="CHLOROPHYLL SYNTHASE, CHLOROPLASTIC"/>
    <property type="match status" value="1"/>
</dbReference>
<keyword evidence="3" id="KW-1133">Transmembrane helix</keyword>
<dbReference type="Pfam" id="PF01040">
    <property type="entry name" value="UbiA"/>
    <property type="match status" value="1"/>
</dbReference>
<dbReference type="GO" id="GO:0016020">
    <property type="term" value="C:membrane"/>
    <property type="evidence" value="ECO:0007669"/>
    <property type="project" value="UniProtKB-SubCell"/>
</dbReference>
<dbReference type="InParanoid" id="A0A2T3BDK8"/>
<keyword evidence="4" id="KW-0472">Membrane</keyword>
<dbReference type="PANTHER" id="PTHR42723">
    <property type="entry name" value="CHLOROPHYLL SYNTHASE"/>
    <property type="match status" value="1"/>
</dbReference>
<evidence type="ECO:0000256" key="3">
    <source>
        <dbReference type="ARBA" id="ARBA00022989"/>
    </source>
</evidence>
<organism evidence="5 6">
    <name type="scientific">Amorphotheca resinae ATCC 22711</name>
    <dbReference type="NCBI Taxonomy" id="857342"/>
    <lineage>
        <taxon>Eukaryota</taxon>
        <taxon>Fungi</taxon>
        <taxon>Dikarya</taxon>
        <taxon>Ascomycota</taxon>
        <taxon>Pezizomycotina</taxon>
        <taxon>Leotiomycetes</taxon>
        <taxon>Helotiales</taxon>
        <taxon>Amorphothecaceae</taxon>
        <taxon>Amorphotheca</taxon>
    </lineage>
</organism>
<keyword evidence="2" id="KW-0812">Transmembrane</keyword>
<protein>
    <submittedName>
        <fullName evidence="5">Uncharacterized protein</fullName>
    </submittedName>
</protein>
<evidence type="ECO:0000256" key="1">
    <source>
        <dbReference type="ARBA" id="ARBA00004141"/>
    </source>
</evidence>
<reference evidence="5 6" key="1">
    <citation type="journal article" date="2018" name="New Phytol.">
        <title>Comparative genomics and transcriptomics depict ericoid mycorrhizal fungi as versatile saprotrophs and plant mutualists.</title>
        <authorList>
            <person name="Martino E."/>
            <person name="Morin E."/>
            <person name="Grelet G.A."/>
            <person name="Kuo A."/>
            <person name="Kohler A."/>
            <person name="Daghino S."/>
            <person name="Barry K.W."/>
            <person name="Cichocki N."/>
            <person name="Clum A."/>
            <person name="Dockter R.B."/>
            <person name="Hainaut M."/>
            <person name="Kuo R.C."/>
            <person name="LaButti K."/>
            <person name="Lindahl B.D."/>
            <person name="Lindquist E.A."/>
            <person name="Lipzen A."/>
            <person name="Khouja H.R."/>
            <person name="Magnuson J."/>
            <person name="Murat C."/>
            <person name="Ohm R.A."/>
            <person name="Singer S.W."/>
            <person name="Spatafora J.W."/>
            <person name="Wang M."/>
            <person name="Veneault-Fourrey C."/>
            <person name="Henrissat B."/>
            <person name="Grigoriev I.V."/>
            <person name="Martin F.M."/>
            <person name="Perotto S."/>
        </authorList>
    </citation>
    <scope>NUCLEOTIDE SEQUENCE [LARGE SCALE GENOMIC DNA]</scope>
    <source>
        <strain evidence="5 6">ATCC 22711</strain>
    </source>
</reference>
<dbReference type="EMBL" id="KZ679006">
    <property type="protein sequence ID" value="PSS27476.1"/>
    <property type="molecule type" value="Genomic_DNA"/>
</dbReference>
<gene>
    <name evidence="5" type="ORF">M430DRAFT_23922</name>
</gene>
<dbReference type="AlphaFoldDB" id="A0A2T3BDK8"/>
<comment type="subcellular location">
    <subcellularLocation>
        <location evidence="1">Membrane</location>
        <topology evidence="1">Multi-pass membrane protein</topology>
    </subcellularLocation>
</comment>
<keyword evidence="6" id="KW-1185">Reference proteome</keyword>
<evidence type="ECO:0000256" key="2">
    <source>
        <dbReference type="ARBA" id="ARBA00022692"/>
    </source>
</evidence>
<dbReference type="STRING" id="857342.A0A2T3BDK8"/>
<dbReference type="Gene3D" id="1.10.357.140">
    <property type="entry name" value="UbiA prenyltransferase"/>
    <property type="match status" value="1"/>
</dbReference>
<dbReference type="OrthoDB" id="434972at2759"/>
<dbReference type="InterPro" id="IPR044878">
    <property type="entry name" value="UbiA_sf"/>
</dbReference>
<dbReference type="Proteomes" id="UP000241818">
    <property type="component" value="Unassembled WGS sequence"/>
</dbReference>
<name>A0A2T3BDK8_AMORE</name>
<accession>A0A2T3BDK8</accession>
<evidence type="ECO:0000313" key="6">
    <source>
        <dbReference type="Proteomes" id="UP000241818"/>
    </source>
</evidence>